<dbReference type="InterPro" id="IPR052914">
    <property type="entry name" value="Aldehyde_Oxdr_Iron-Sulfur"/>
</dbReference>
<gene>
    <name evidence="2" type="ORF">J7561_07465</name>
</gene>
<accession>A0AB35C1G7</accession>
<dbReference type="SUPFAM" id="SSF47741">
    <property type="entry name" value="CO dehydrogenase ISP C-domain like"/>
    <property type="match status" value="1"/>
</dbReference>
<reference evidence="2" key="1">
    <citation type="submission" date="2021-03" db="EMBL/GenBank/DDBJ databases">
        <title>Identification and antibiotic profiling of Wohlfahrtiimonas chitiniclastica, an underestimated human pathogen.</title>
        <authorList>
            <person name="Kopf A."/>
            <person name="Bunk B."/>
            <person name="Coldewey S."/>
            <person name="Gunzer F."/>
            <person name="Riedel T."/>
            <person name="Schroettner P."/>
        </authorList>
    </citation>
    <scope>NUCLEOTIDE SEQUENCE</scope>
    <source>
        <strain evidence="2">DSM 100917</strain>
    </source>
</reference>
<dbReference type="GO" id="GO:0016903">
    <property type="term" value="F:oxidoreductase activity, acting on the aldehyde or oxo group of donors"/>
    <property type="evidence" value="ECO:0007669"/>
    <property type="project" value="TreeGrafter"/>
</dbReference>
<organism evidence="2 3">
    <name type="scientific">Wohlfahrtiimonas chitiniclastica</name>
    <dbReference type="NCBI Taxonomy" id="400946"/>
    <lineage>
        <taxon>Bacteria</taxon>
        <taxon>Pseudomonadati</taxon>
        <taxon>Pseudomonadota</taxon>
        <taxon>Gammaproteobacteria</taxon>
        <taxon>Cardiobacteriales</taxon>
        <taxon>Ignatzschineriaceae</taxon>
        <taxon>Wohlfahrtiimonas</taxon>
    </lineage>
</organism>
<dbReference type="EMBL" id="JAGIBU010000006">
    <property type="protein sequence ID" value="MBS7825042.1"/>
    <property type="molecule type" value="Genomic_DNA"/>
</dbReference>
<proteinExistence type="predicted"/>
<dbReference type="InterPro" id="IPR036010">
    <property type="entry name" value="2Fe-2S_ferredoxin-like_sf"/>
</dbReference>
<dbReference type="InterPro" id="IPR001041">
    <property type="entry name" value="2Fe-2S_ferredoxin-type"/>
</dbReference>
<dbReference type="PANTHER" id="PTHR45331:SF2">
    <property type="entry name" value="OXIDOREDUCTASE WITH IRON-SULFUR SUBUNIT"/>
    <property type="match status" value="1"/>
</dbReference>
<dbReference type="Pfam" id="PF01799">
    <property type="entry name" value="Fer2_2"/>
    <property type="match status" value="1"/>
</dbReference>
<dbReference type="GeneID" id="58263527"/>
<dbReference type="Gene3D" id="3.10.20.30">
    <property type="match status" value="1"/>
</dbReference>
<comment type="caution">
    <text evidence="2">The sequence shown here is derived from an EMBL/GenBank/DDBJ whole genome shotgun (WGS) entry which is preliminary data.</text>
</comment>
<evidence type="ECO:0000313" key="2">
    <source>
        <dbReference type="EMBL" id="MBS7825042.1"/>
    </source>
</evidence>
<dbReference type="Proteomes" id="UP000680020">
    <property type="component" value="Unassembled WGS sequence"/>
</dbReference>
<dbReference type="GO" id="GO:0046872">
    <property type="term" value="F:metal ion binding"/>
    <property type="evidence" value="ECO:0007669"/>
    <property type="project" value="InterPro"/>
</dbReference>
<feature type="domain" description="2Fe-2S ferredoxin-type" evidence="1">
    <location>
        <begin position="6"/>
        <end position="88"/>
    </location>
</feature>
<dbReference type="InterPro" id="IPR036884">
    <property type="entry name" value="2Fe-2S-bd_dom_sf"/>
</dbReference>
<dbReference type="Gene3D" id="1.10.150.120">
    <property type="entry name" value="[2Fe-2S]-binding domain"/>
    <property type="match status" value="1"/>
</dbReference>
<dbReference type="SUPFAM" id="SSF54292">
    <property type="entry name" value="2Fe-2S ferredoxin-like"/>
    <property type="match status" value="1"/>
</dbReference>
<dbReference type="Pfam" id="PF00111">
    <property type="entry name" value="Fer2"/>
    <property type="match status" value="1"/>
</dbReference>
<dbReference type="PROSITE" id="PS51085">
    <property type="entry name" value="2FE2S_FER_2"/>
    <property type="match status" value="1"/>
</dbReference>
<protein>
    <submittedName>
        <fullName evidence="2">(2Fe-2S)-binding protein</fullName>
    </submittedName>
</protein>
<dbReference type="PANTHER" id="PTHR45331">
    <property type="entry name" value="OXIDOREDUCTASE, IRON-SULPHUR BINDING SUBUNIT-RELATED-RELATED"/>
    <property type="match status" value="1"/>
</dbReference>
<evidence type="ECO:0000313" key="3">
    <source>
        <dbReference type="Proteomes" id="UP000680020"/>
    </source>
</evidence>
<dbReference type="RefSeq" id="WP_063455131.1">
    <property type="nucleotide sequence ID" value="NZ_CP115969.1"/>
</dbReference>
<name>A0AB35C1G7_9GAMM</name>
<dbReference type="InterPro" id="IPR012675">
    <property type="entry name" value="Beta-grasp_dom_sf"/>
</dbReference>
<sequence>MPIIYKPLSMTINGKKVGPIDVPEGLMMLDFLHEYMDLTGSRMGCGQGICHACVLILDHPDGTSEEMRTCITGAHFFNGKTVRTIEGIAQKDPEDPQKEKLSKIQQAFIDNFAFQCGYCAPGFVNAATVFAEKLMREPIARADLEDAIIEALNHHICRCTGYVRYYDAVRDVILNTPGLIKG</sequence>
<dbReference type="AlphaFoldDB" id="A0AB35C1G7"/>
<dbReference type="GO" id="GO:0051537">
    <property type="term" value="F:2 iron, 2 sulfur cluster binding"/>
    <property type="evidence" value="ECO:0007669"/>
    <property type="project" value="TreeGrafter"/>
</dbReference>
<evidence type="ECO:0000259" key="1">
    <source>
        <dbReference type="PROSITE" id="PS51085"/>
    </source>
</evidence>
<dbReference type="InterPro" id="IPR002888">
    <property type="entry name" value="2Fe-2S-bd"/>
</dbReference>